<dbReference type="RefSeq" id="WP_007784019.1">
    <property type="nucleotide sequence ID" value="NZ_CM001441.1"/>
</dbReference>
<dbReference type="EMBL" id="CM001441">
    <property type="protein sequence ID" value="EHQ89886.1"/>
    <property type="molecule type" value="Genomic_DNA"/>
</dbReference>
<evidence type="ECO:0000313" key="1">
    <source>
        <dbReference type="EMBL" id="EHQ89886.1"/>
    </source>
</evidence>
<name>H5XVF0_9FIRM</name>
<protein>
    <submittedName>
        <fullName evidence="1">Uncharacterized protein</fullName>
    </submittedName>
</protein>
<organism evidence="1 2">
    <name type="scientific">Desulfosporosinus youngiae DSM 17734</name>
    <dbReference type="NCBI Taxonomy" id="768710"/>
    <lineage>
        <taxon>Bacteria</taxon>
        <taxon>Bacillati</taxon>
        <taxon>Bacillota</taxon>
        <taxon>Clostridia</taxon>
        <taxon>Eubacteriales</taxon>
        <taxon>Desulfitobacteriaceae</taxon>
        <taxon>Desulfosporosinus</taxon>
    </lineage>
</organism>
<dbReference type="OrthoDB" id="4846903at2"/>
<proteinExistence type="predicted"/>
<dbReference type="Proteomes" id="UP000005104">
    <property type="component" value="Chromosome"/>
</dbReference>
<sequence length="429" mass="48598">MSRGIRFSQMTVPPLEVGEYEIKVEQVTNLKVALASESLNITVATERFSIPGGQVYSVYPPASAVGDYSECLPHIVLKRRTLPWEMKLNNELPEMPWLMLLVLDETDVFSVVNSNYQEAIQPELNTFVPNLKLEAHEKDDSPCSFVTLPKSLFTELVPYERELCLLAHGKGVSLDYKVTDETVKDDWFATIVANRFCLMPLDETHAITHTALLVSLEGFEKCLKDSTQREEILSGCENVRMIVLSSWQFSMAKPLFDFGSVFTNLKAGMMETPYSGTNELVQKLCNQGYMPMNHQIRDGSQTVSWYQSPFIPYAEEPVELRCAQFADQLLCYDPELSMFDVRYAAAWQQGKSMALTDQGFAQKLFEWRLNNQKTVKTSKYHTLMLNHLNDNRNKVLPHHLTQQALKTELKASLEDAIAEVLGNANSTGP</sequence>
<gene>
    <name evidence="1" type="ORF">DesyoDRAFT_2838</name>
</gene>
<dbReference type="AlphaFoldDB" id="H5XVF0"/>
<dbReference type="STRING" id="768710.DesyoDRAFT_2838"/>
<dbReference type="HOGENOM" id="CLU_643472_0_0_9"/>
<evidence type="ECO:0000313" key="2">
    <source>
        <dbReference type="Proteomes" id="UP000005104"/>
    </source>
</evidence>
<accession>H5XVF0</accession>
<reference evidence="1 2" key="1">
    <citation type="submission" date="2011-11" db="EMBL/GenBank/DDBJ databases">
        <title>The Noncontiguous Finished genome of Desulfosporosinus youngiae DSM 17734.</title>
        <authorList>
            <consortium name="US DOE Joint Genome Institute (JGI-PGF)"/>
            <person name="Lucas S."/>
            <person name="Han J."/>
            <person name="Lapidus A."/>
            <person name="Cheng J.-F."/>
            <person name="Goodwin L."/>
            <person name="Pitluck S."/>
            <person name="Peters L."/>
            <person name="Ovchinnikova G."/>
            <person name="Lu M."/>
            <person name="Land M.L."/>
            <person name="Hauser L."/>
            <person name="Pester M."/>
            <person name="Spring S."/>
            <person name="Ollivier B."/>
            <person name="Rattei T."/>
            <person name="Klenk H.-P."/>
            <person name="Wagner M."/>
            <person name="Loy A."/>
            <person name="Woyke T.J."/>
        </authorList>
    </citation>
    <scope>NUCLEOTIDE SEQUENCE [LARGE SCALE GENOMIC DNA]</scope>
    <source>
        <strain evidence="1 2">DSM 17734</strain>
    </source>
</reference>
<dbReference type="eggNOG" id="ENOG502Z976">
    <property type="taxonomic scope" value="Bacteria"/>
</dbReference>
<keyword evidence="2" id="KW-1185">Reference proteome</keyword>